<dbReference type="GO" id="GO:0046872">
    <property type="term" value="F:metal ion binding"/>
    <property type="evidence" value="ECO:0007669"/>
    <property type="project" value="UniProtKB-KW"/>
</dbReference>
<dbReference type="InterPro" id="IPR008778">
    <property type="entry name" value="Pirin_C_dom"/>
</dbReference>
<evidence type="ECO:0000259" key="5">
    <source>
        <dbReference type="Pfam" id="PF05726"/>
    </source>
</evidence>
<gene>
    <name evidence="6" type="ORF">SAMN02745751_03019</name>
</gene>
<comment type="cofactor">
    <cofactor evidence="2">
        <name>Fe cation</name>
        <dbReference type="ChEBI" id="CHEBI:24875"/>
    </cofactor>
    <text evidence="2">Binds 1 Fe cation per subunit.</text>
</comment>
<dbReference type="Gene3D" id="2.60.120.10">
    <property type="entry name" value="Jelly Rolls"/>
    <property type="match status" value="2"/>
</dbReference>
<dbReference type="CDD" id="cd02909">
    <property type="entry name" value="cupin_pirin_N"/>
    <property type="match status" value="1"/>
</dbReference>
<keyword evidence="2" id="KW-0479">Metal-binding</keyword>
<keyword evidence="2" id="KW-0408">Iron</keyword>
<dbReference type="PANTHER" id="PTHR13903:SF8">
    <property type="entry name" value="PIRIN"/>
    <property type="match status" value="1"/>
</dbReference>
<dbReference type="InterPro" id="IPR014710">
    <property type="entry name" value="RmlC-like_jellyroll"/>
</dbReference>
<feature type="domain" description="Pirin C-terminal" evidence="5">
    <location>
        <begin position="172"/>
        <end position="272"/>
    </location>
</feature>
<dbReference type="Pfam" id="PF05726">
    <property type="entry name" value="Pirin_C"/>
    <property type="match status" value="1"/>
</dbReference>
<dbReference type="AlphaFoldDB" id="A0A1M6KZ56"/>
<dbReference type="InterPro" id="IPR011051">
    <property type="entry name" value="RmlC_Cupin_sf"/>
</dbReference>
<proteinExistence type="inferred from homology"/>
<dbReference type="EMBL" id="FQZL01000029">
    <property type="protein sequence ID" value="SHJ64220.1"/>
    <property type="molecule type" value="Genomic_DNA"/>
</dbReference>
<name>A0A1M6KZ56_9FIRM</name>
<comment type="similarity">
    <text evidence="1 3">Belongs to the pirin family.</text>
</comment>
<dbReference type="PIRSF" id="PIRSF006232">
    <property type="entry name" value="Pirin"/>
    <property type="match status" value="1"/>
</dbReference>
<feature type="binding site" evidence="2">
    <location>
        <position position="104"/>
    </location>
    <ligand>
        <name>Fe cation</name>
        <dbReference type="ChEBI" id="CHEBI:24875"/>
    </ligand>
</feature>
<evidence type="ECO:0000313" key="6">
    <source>
        <dbReference type="EMBL" id="SHJ64220.1"/>
    </source>
</evidence>
<dbReference type="RefSeq" id="WP_073050400.1">
    <property type="nucleotide sequence ID" value="NZ_FQZL01000029.1"/>
</dbReference>
<accession>A0A1M6KZ56</accession>
<keyword evidence="7" id="KW-1185">Reference proteome</keyword>
<reference evidence="6 7" key="1">
    <citation type="submission" date="2016-11" db="EMBL/GenBank/DDBJ databases">
        <authorList>
            <person name="Jaros S."/>
            <person name="Januszkiewicz K."/>
            <person name="Wedrychowicz H."/>
        </authorList>
    </citation>
    <scope>NUCLEOTIDE SEQUENCE [LARGE SCALE GENOMIC DNA]</scope>
    <source>
        <strain evidence="6 7">DSM 17477</strain>
    </source>
</reference>
<evidence type="ECO:0000313" key="7">
    <source>
        <dbReference type="Proteomes" id="UP000184052"/>
    </source>
</evidence>
<dbReference type="PANTHER" id="PTHR13903">
    <property type="entry name" value="PIRIN-RELATED"/>
    <property type="match status" value="1"/>
</dbReference>
<feature type="domain" description="Pirin N-terminal" evidence="4">
    <location>
        <begin position="23"/>
        <end position="119"/>
    </location>
</feature>
<sequence length="279" mass="31258">MERKIRNQVTGYRTIDGAGVNLVRVLGNGTVNDYDPILLLDSFDSMNPDDYIAGFPMHPHRGIETISYVYRGRMTHRDSLGNEDTIGDGEVQWMTAGSGIMHEEKLPASEKLLGVQLWLNLPAKDKMVAPAYHSIKNSDIEEILIENGKLRLLAGEYKDRKGYMSKYLPLDYYDIHLDPDSSITMDTEEDRSVTIFTLSGDAYIGGELVGEKSAVKLTAGNQVVIRSSNIKTQVLFISSTMLGEPVSWGGPIVMNTKEELDKAFDDLRKGIFLKEEIRY</sequence>
<evidence type="ECO:0000256" key="2">
    <source>
        <dbReference type="PIRSR" id="PIRSR006232-1"/>
    </source>
</evidence>
<evidence type="ECO:0000256" key="3">
    <source>
        <dbReference type="RuleBase" id="RU003457"/>
    </source>
</evidence>
<protein>
    <recommendedName>
        <fullName evidence="8">Pirin family protein</fullName>
    </recommendedName>
</protein>
<organism evidence="6 7">
    <name type="scientific">Dethiosulfatibacter aminovorans DSM 17477</name>
    <dbReference type="NCBI Taxonomy" id="1121476"/>
    <lineage>
        <taxon>Bacteria</taxon>
        <taxon>Bacillati</taxon>
        <taxon>Bacillota</taxon>
        <taxon>Tissierellia</taxon>
        <taxon>Dethiosulfatibacter</taxon>
    </lineage>
</organism>
<dbReference type="InterPro" id="IPR012093">
    <property type="entry name" value="Pirin"/>
</dbReference>
<evidence type="ECO:0008006" key="8">
    <source>
        <dbReference type="Google" id="ProtNLM"/>
    </source>
</evidence>
<dbReference type="OrthoDB" id="321327at2"/>
<evidence type="ECO:0000256" key="1">
    <source>
        <dbReference type="ARBA" id="ARBA00008416"/>
    </source>
</evidence>
<dbReference type="Proteomes" id="UP000184052">
    <property type="component" value="Unassembled WGS sequence"/>
</dbReference>
<evidence type="ECO:0000259" key="4">
    <source>
        <dbReference type="Pfam" id="PF02678"/>
    </source>
</evidence>
<dbReference type="Pfam" id="PF02678">
    <property type="entry name" value="Pirin"/>
    <property type="match status" value="1"/>
</dbReference>
<feature type="binding site" evidence="2">
    <location>
        <position position="60"/>
    </location>
    <ligand>
        <name>Fe cation</name>
        <dbReference type="ChEBI" id="CHEBI:24875"/>
    </ligand>
</feature>
<feature type="binding site" evidence="2">
    <location>
        <position position="102"/>
    </location>
    <ligand>
        <name>Fe cation</name>
        <dbReference type="ChEBI" id="CHEBI:24875"/>
    </ligand>
</feature>
<dbReference type="InterPro" id="IPR003829">
    <property type="entry name" value="Pirin_N_dom"/>
</dbReference>
<dbReference type="SUPFAM" id="SSF51182">
    <property type="entry name" value="RmlC-like cupins"/>
    <property type="match status" value="1"/>
</dbReference>
<feature type="binding site" evidence="2">
    <location>
        <position position="58"/>
    </location>
    <ligand>
        <name>Fe cation</name>
        <dbReference type="ChEBI" id="CHEBI:24875"/>
    </ligand>
</feature>
<dbReference type="CDD" id="cd02247">
    <property type="entry name" value="cupin_pirin_C"/>
    <property type="match status" value="1"/>
</dbReference>